<evidence type="ECO:0000313" key="11">
    <source>
        <dbReference type="Proteomes" id="UP000287969"/>
    </source>
</evidence>
<dbReference type="InterPro" id="IPR034746">
    <property type="entry name" value="POTRA"/>
</dbReference>
<evidence type="ECO:0000256" key="6">
    <source>
        <dbReference type="ARBA" id="ARBA00023136"/>
    </source>
</evidence>
<dbReference type="PROSITE" id="PS51779">
    <property type="entry name" value="POTRA"/>
    <property type="match status" value="1"/>
</dbReference>
<dbReference type="KEGG" id="spoa:EQM13_11040"/>
<keyword evidence="3" id="KW-0132">Cell division</keyword>
<dbReference type="Gene3D" id="3.10.20.310">
    <property type="entry name" value="membrane protein fhac"/>
    <property type="match status" value="1"/>
</dbReference>
<feature type="transmembrane region" description="Helical" evidence="8">
    <location>
        <begin position="50"/>
        <end position="69"/>
    </location>
</feature>
<protein>
    <submittedName>
        <fullName evidence="10">FtsQ-type POTRA domain-containing protein</fullName>
    </submittedName>
</protein>
<reference evidence="11" key="1">
    <citation type="submission" date="2019-01" db="EMBL/GenBank/DDBJ databases">
        <title>Draft genomes of a novel of Sporanaerobacter strains.</title>
        <authorList>
            <person name="Ma S."/>
        </authorList>
    </citation>
    <scope>NUCLEOTIDE SEQUENCE [LARGE SCALE GENOMIC DNA]</scope>
    <source>
        <strain evidence="11">NJN-17</strain>
    </source>
</reference>
<evidence type="ECO:0000256" key="2">
    <source>
        <dbReference type="ARBA" id="ARBA00022475"/>
    </source>
</evidence>
<dbReference type="AlphaFoldDB" id="A0A410QDI9"/>
<keyword evidence="4 8" id="KW-0812">Transmembrane</keyword>
<evidence type="ECO:0000256" key="4">
    <source>
        <dbReference type="ARBA" id="ARBA00022692"/>
    </source>
</evidence>
<feature type="domain" description="POTRA" evidence="9">
    <location>
        <begin position="74"/>
        <end position="142"/>
    </location>
</feature>
<dbReference type="PANTHER" id="PTHR37820:SF1">
    <property type="entry name" value="CELL DIVISION PROTEIN FTSQ"/>
    <property type="match status" value="1"/>
</dbReference>
<keyword evidence="5 8" id="KW-1133">Transmembrane helix</keyword>
<keyword evidence="2" id="KW-1003">Cell membrane</keyword>
<keyword evidence="6 8" id="KW-0472">Membrane</keyword>
<sequence>MGQILLKYHRSRAAFAASVKMDNLILEAENHMNKIGINKKIEKKAKRKKVGIIFIIFILFLSIFLMITFKTNFFHIKDIDINGNKNLSDLQIINASGIVLKENIMKVNLSYTKKNLLSMPYIKEVKIKRKLPNRIIIDVVEREEKFLIPYMGSYIYLDEDGYILRISPKEGEDKLPLLKGISVEEPQIGEKYKIKDEKNSAEINSFIHDCIKINIIESVAGFDFTDENNVLINLKKGIVVAFGPLDNIKYKLSYLLEILNDVNKKEIKCKYIYFNKGENPIIVTDNN</sequence>
<evidence type="ECO:0000256" key="1">
    <source>
        <dbReference type="ARBA" id="ARBA00004370"/>
    </source>
</evidence>
<dbReference type="EMBL" id="CP035282">
    <property type="protein sequence ID" value="QAT62083.1"/>
    <property type="molecule type" value="Genomic_DNA"/>
</dbReference>
<evidence type="ECO:0000259" key="9">
    <source>
        <dbReference type="PROSITE" id="PS51779"/>
    </source>
</evidence>
<dbReference type="PANTHER" id="PTHR37820">
    <property type="entry name" value="CELL DIVISION PROTEIN DIVIB"/>
    <property type="match status" value="1"/>
</dbReference>
<keyword evidence="11" id="KW-1185">Reference proteome</keyword>
<organism evidence="10 11">
    <name type="scientific">Acidilutibacter cellobiosedens</name>
    <dbReference type="NCBI Taxonomy" id="2507161"/>
    <lineage>
        <taxon>Bacteria</taxon>
        <taxon>Bacillati</taxon>
        <taxon>Bacillota</taxon>
        <taxon>Tissierellia</taxon>
        <taxon>Tissierellales</taxon>
        <taxon>Acidilutibacteraceae</taxon>
        <taxon>Acidilutibacter</taxon>
    </lineage>
</organism>
<dbReference type="GO" id="GO:0005886">
    <property type="term" value="C:plasma membrane"/>
    <property type="evidence" value="ECO:0007669"/>
    <property type="project" value="TreeGrafter"/>
</dbReference>
<gene>
    <name evidence="10" type="ORF">EQM13_11040</name>
</gene>
<dbReference type="Pfam" id="PF08478">
    <property type="entry name" value="POTRA_1"/>
    <property type="match status" value="1"/>
</dbReference>
<evidence type="ECO:0000313" key="10">
    <source>
        <dbReference type="EMBL" id="QAT62083.1"/>
    </source>
</evidence>
<dbReference type="OrthoDB" id="1953902at2"/>
<dbReference type="GO" id="GO:0051301">
    <property type="term" value="P:cell division"/>
    <property type="evidence" value="ECO:0007669"/>
    <property type="project" value="UniProtKB-KW"/>
</dbReference>
<proteinExistence type="predicted"/>
<evidence type="ECO:0000256" key="3">
    <source>
        <dbReference type="ARBA" id="ARBA00022618"/>
    </source>
</evidence>
<evidence type="ECO:0000256" key="7">
    <source>
        <dbReference type="ARBA" id="ARBA00023306"/>
    </source>
</evidence>
<dbReference type="InterPro" id="IPR005548">
    <property type="entry name" value="Cell_div_FtsQ/DivIB_C"/>
</dbReference>
<name>A0A410QDI9_9FIRM</name>
<accession>A0A410QDI9</accession>
<dbReference type="Pfam" id="PF03799">
    <property type="entry name" value="FtsQ_DivIB_C"/>
    <property type="match status" value="1"/>
</dbReference>
<evidence type="ECO:0000256" key="5">
    <source>
        <dbReference type="ARBA" id="ARBA00022989"/>
    </source>
</evidence>
<dbReference type="InterPro" id="IPR013685">
    <property type="entry name" value="POTRA_FtsQ_type"/>
</dbReference>
<keyword evidence="7" id="KW-0131">Cell cycle</keyword>
<evidence type="ECO:0000256" key="8">
    <source>
        <dbReference type="SAM" id="Phobius"/>
    </source>
</evidence>
<dbReference type="Proteomes" id="UP000287969">
    <property type="component" value="Chromosome"/>
</dbReference>
<comment type="subcellular location">
    <subcellularLocation>
        <location evidence="1">Membrane</location>
    </subcellularLocation>
</comment>
<dbReference type="InterPro" id="IPR050487">
    <property type="entry name" value="FtsQ_DivIB"/>
</dbReference>